<evidence type="ECO:0000313" key="3">
    <source>
        <dbReference type="EMBL" id="GMI99516.1"/>
    </source>
</evidence>
<dbReference type="PRINTS" id="PR00291">
    <property type="entry name" value="KUNITZINHBTR"/>
</dbReference>
<comment type="similarity">
    <text evidence="1">Belongs to the protease inhibitor I3 (leguminous Kunitz-type inhibitor) family.</text>
</comment>
<dbReference type="InterPro" id="IPR002160">
    <property type="entry name" value="Prot_inh_Kunz-lg"/>
</dbReference>
<dbReference type="AlphaFoldDB" id="A0A9W7MGD0"/>
<dbReference type="SUPFAM" id="SSF50386">
    <property type="entry name" value="STI-like"/>
    <property type="match status" value="1"/>
</dbReference>
<feature type="chain" id="PRO_5040801108" evidence="2">
    <location>
        <begin position="20"/>
        <end position="215"/>
    </location>
</feature>
<evidence type="ECO:0000256" key="2">
    <source>
        <dbReference type="SAM" id="SignalP"/>
    </source>
</evidence>
<proteinExistence type="inferred from homology"/>
<evidence type="ECO:0000256" key="1">
    <source>
        <dbReference type="ARBA" id="ARBA00005440"/>
    </source>
</evidence>
<protein>
    <submittedName>
        <fullName evidence="3">ARABIDOPSIS THALIANA KUNITZ TRYPSIN INHIBITOR 5</fullName>
    </submittedName>
</protein>
<gene>
    <name evidence="3" type="ORF">HRI_003620900</name>
</gene>
<sequence length="215" mass="23495">MKIILATIALHFFIFSTNSCLSWAAGAADQPVLDTDGDKVLANVQYYILSAIRGAGGGGLDLGSPEDKLCPKFVVQDPFENGTPVLFHPVNTSDPVVHEFTDVNIEFAPGLDAYCRSSTVWKLDDYDSSSGKWWITTDGDKGNPGPQTLTNWFKIRKSGGFGYTLGFCPTVCESCVTLCNYINKFPDGKNTRLALNKKPEGSPWVFVKASEKHSK</sequence>
<dbReference type="OrthoDB" id="949174at2759"/>
<dbReference type="InterPro" id="IPR011065">
    <property type="entry name" value="Kunitz_inhibitor_STI-like_sf"/>
</dbReference>
<dbReference type="Gene3D" id="2.80.10.50">
    <property type="match status" value="1"/>
</dbReference>
<organism evidence="3 4">
    <name type="scientific">Hibiscus trionum</name>
    <name type="common">Flower of an hour</name>
    <dbReference type="NCBI Taxonomy" id="183268"/>
    <lineage>
        <taxon>Eukaryota</taxon>
        <taxon>Viridiplantae</taxon>
        <taxon>Streptophyta</taxon>
        <taxon>Embryophyta</taxon>
        <taxon>Tracheophyta</taxon>
        <taxon>Spermatophyta</taxon>
        <taxon>Magnoliopsida</taxon>
        <taxon>eudicotyledons</taxon>
        <taxon>Gunneridae</taxon>
        <taxon>Pentapetalae</taxon>
        <taxon>rosids</taxon>
        <taxon>malvids</taxon>
        <taxon>Malvales</taxon>
        <taxon>Malvaceae</taxon>
        <taxon>Malvoideae</taxon>
        <taxon>Hibiscus</taxon>
    </lineage>
</organism>
<comment type="caution">
    <text evidence="3">The sequence shown here is derived from an EMBL/GenBank/DDBJ whole genome shotgun (WGS) entry which is preliminary data.</text>
</comment>
<dbReference type="PANTHER" id="PTHR33107:SF28">
    <property type="entry name" value="CYSTEINE PROTEASE INHIBITOR 8-LIKE"/>
    <property type="match status" value="1"/>
</dbReference>
<dbReference type="EMBL" id="BSYR01000035">
    <property type="protein sequence ID" value="GMI99516.1"/>
    <property type="molecule type" value="Genomic_DNA"/>
</dbReference>
<name>A0A9W7MGD0_HIBTR</name>
<dbReference type="PROSITE" id="PS00283">
    <property type="entry name" value="SOYBEAN_KUNITZ"/>
    <property type="match status" value="1"/>
</dbReference>
<feature type="signal peptide" evidence="2">
    <location>
        <begin position="1"/>
        <end position="19"/>
    </location>
</feature>
<keyword evidence="2" id="KW-0732">Signal</keyword>
<evidence type="ECO:0000313" key="4">
    <source>
        <dbReference type="Proteomes" id="UP001165190"/>
    </source>
</evidence>
<reference evidence="3" key="1">
    <citation type="submission" date="2023-05" db="EMBL/GenBank/DDBJ databases">
        <title>Genome and transcriptome analyses reveal genes involved in the formation of fine ridges on petal epidermal cells in Hibiscus trionum.</title>
        <authorList>
            <person name="Koshimizu S."/>
            <person name="Masuda S."/>
            <person name="Ishii T."/>
            <person name="Shirasu K."/>
            <person name="Hoshino A."/>
            <person name="Arita M."/>
        </authorList>
    </citation>
    <scope>NUCLEOTIDE SEQUENCE</scope>
    <source>
        <strain evidence="3">Hamamatsu line</strain>
    </source>
</reference>
<keyword evidence="4" id="KW-1185">Reference proteome</keyword>
<dbReference type="GO" id="GO:0004866">
    <property type="term" value="F:endopeptidase inhibitor activity"/>
    <property type="evidence" value="ECO:0007669"/>
    <property type="project" value="InterPro"/>
</dbReference>
<dbReference type="SMART" id="SM00452">
    <property type="entry name" value="STI"/>
    <property type="match status" value="1"/>
</dbReference>
<accession>A0A9W7MGD0</accession>
<dbReference type="PANTHER" id="PTHR33107">
    <property type="entry name" value="KUNITZ TRYPSIN INHIBITOR 2"/>
    <property type="match status" value="1"/>
</dbReference>
<dbReference type="Proteomes" id="UP001165190">
    <property type="component" value="Unassembled WGS sequence"/>
</dbReference>
<dbReference type="Pfam" id="PF00197">
    <property type="entry name" value="Kunitz_legume"/>
    <property type="match status" value="1"/>
</dbReference>